<keyword evidence="1" id="KW-0472">Membrane</keyword>
<feature type="transmembrane region" description="Helical" evidence="1">
    <location>
        <begin position="43"/>
        <end position="62"/>
    </location>
</feature>
<sequence>MNKALRSKQLLDAWKKLQLSYYGGKYSIHRLLALETYAQSTSLVHGLLVCIWTPLPMAALVFLFESLPLCDPKDGWQANYGFWIRVAIVVFVIAQTSTGEAVYFIDNFNISSRQLTSLSGGIAVIFTACAMAISAGTIFPIPFLILVLTPVYNIIHIILFRVILGAQMLRQLFAQRKQLIQYTNFLHAQIMMMFVYPIYEVLFRFVEGSNFQLPVILLLPSGSVHRDLILEVESVMLGTISNTC</sequence>
<organism evidence="2 3">
    <name type="scientific">Phytophthora sojae (strain P6497)</name>
    <name type="common">Soybean stem and root rot agent</name>
    <name type="synonym">Phytophthora megasperma f. sp. glycines</name>
    <dbReference type="NCBI Taxonomy" id="1094619"/>
    <lineage>
        <taxon>Eukaryota</taxon>
        <taxon>Sar</taxon>
        <taxon>Stramenopiles</taxon>
        <taxon>Oomycota</taxon>
        <taxon>Peronosporomycetes</taxon>
        <taxon>Peronosporales</taxon>
        <taxon>Peronosporaceae</taxon>
        <taxon>Phytophthora</taxon>
    </lineage>
</organism>
<dbReference type="RefSeq" id="XP_009531156.1">
    <property type="nucleotide sequence ID" value="XM_009532861.1"/>
</dbReference>
<keyword evidence="1" id="KW-1133">Transmembrane helix</keyword>
<proteinExistence type="predicted"/>
<dbReference type="InParanoid" id="G4ZVA3"/>
<evidence type="ECO:0000256" key="1">
    <source>
        <dbReference type="SAM" id="Phobius"/>
    </source>
</evidence>
<feature type="transmembrane region" description="Helical" evidence="1">
    <location>
        <begin position="82"/>
        <end position="103"/>
    </location>
</feature>
<dbReference type="EMBL" id="JH159156">
    <property type="protein sequence ID" value="EGZ13727.1"/>
    <property type="molecule type" value="Genomic_DNA"/>
</dbReference>
<evidence type="ECO:0000313" key="2">
    <source>
        <dbReference type="EMBL" id="EGZ13727.1"/>
    </source>
</evidence>
<reference evidence="2 3" key="1">
    <citation type="journal article" date="2006" name="Science">
        <title>Phytophthora genome sequences uncover evolutionary origins and mechanisms of pathogenesis.</title>
        <authorList>
            <person name="Tyler B.M."/>
            <person name="Tripathy S."/>
            <person name="Zhang X."/>
            <person name="Dehal P."/>
            <person name="Jiang R.H."/>
            <person name="Aerts A."/>
            <person name="Arredondo F.D."/>
            <person name="Baxter L."/>
            <person name="Bensasson D."/>
            <person name="Beynon J.L."/>
            <person name="Chapman J."/>
            <person name="Damasceno C.M."/>
            <person name="Dorrance A.E."/>
            <person name="Dou D."/>
            <person name="Dickerman A.W."/>
            <person name="Dubchak I.L."/>
            <person name="Garbelotto M."/>
            <person name="Gijzen M."/>
            <person name="Gordon S.G."/>
            <person name="Govers F."/>
            <person name="Grunwald N.J."/>
            <person name="Huang W."/>
            <person name="Ivors K.L."/>
            <person name="Jones R.W."/>
            <person name="Kamoun S."/>
            <person name="Krampis K."/>
            <person name="Lamour K.H."/>
            <person name="Lee M.K."/>
            <person name="McDonald W.H."/>
            <person name="Medina M."/>
            <person name="Meijer H.J."/>
            <person name="Nordberg E.K."/>
            <person name="Maclean D.J."/>
            <person name="Ospina-Giraldo M.D."/>
            <person name="Morris P.F."/>
            <person name="Phuntumart V."/>
            <person name="Putnam N.H."/>
            <person name="Rash S."/>
            <person name="Rose J.K."/>
            <person name="Sakihama Y."/>
            <person name="Salamov A.A."/>
            <person name="Savidor A."/>
            <person name="Scheuring C.F."/>
            <person name="Smith B.M."/>
            <person name="Sobral B.W."/>
            <person name="Terry A."/>
            <person name="Torto-Alalibo T.A."/>
            <person name="Win J."/>
            <person name="Xu Z."/>
            <person name="Zhang H."/>
            <person name="Grigoriev I.V."/>
            <person name="Rokhsar D.S."/>
            <person name="Boore J.L."/>
        </authorList>
    </citation>
    <scope>NUCLEOTIDE SEQUENCE [LARGE SCALE GENOMIC DNA]</scope>
    <source>
        <strain evidence="2 3">P6497</strain>
    </source>
</reference>
<dbReference type="AlphaFoldDB" id="G4ZVA3"/>
<evidence type="ECO:0000313" key="3">
    <source>
        <dbReference type="Proteomes" id="UP000002640"/>
    </source>
</evidence>
<name>G4ZVA3_PHYSP</name>
<keyword evidence="3" id="KW-1185">Reference proteome</keyword>
<feature type="transmembrane region" description="Helical" evidence="1">
    <location>
        <begin position="141"/>
        <end position="164"/>
    </location>
</feature>
<protein>
    <submittedName>
        <fullName evidence="2">Uncharacterized protein</fullName>
    </submittedName>
</protein>
<dbReference type="Proteomes" id="UP000002640">
    <property type="component" value="Unassembled WGS sequence"/>
</dbReference>
<keyword evidence="1" id="KW-0812">Transmembrane</keyword>
<dbReference type="GeneID" id="20659182"/>
<feature type="transmembrane region" description="Helical" evidence="1">
    <location>
        <begin position="185"/>
        <end position="206"/>
    </location>
</feature>
<feature type="transmembrane region" description="Helical" evidence="1">
    <location>
        <begin position="115"/>
        <end position="135"/>
    </location>
</feature>
<gene>
    <name evidence="2" type="ORF">PHYSODRAFT_510952</name>
</gene>
<dbReference type="KEGG" id="psoj:PHYSODRAFT_510952"/>
<accession>G4ZVA3</accession>